<evidence type="ECO:0000256" key="4">
    <source>
        <dbReference type="ARBA" id="ARBA00023002"/>
    </source>
</evidence>
<dbReference type="Proteomes" id="UP000295794">
    <property type="component" value="Unassembled WGS sequence"/>
</dbReference>
<reference evidence="10 12" key="2">
    <citation type="submission" date="2019-03" db="EMBL/GenBank/DDBJ databases">
        <title>Genomic Encyclopedia of Type Strains, Phase IV (KMG-IV): sequencing the most valuable type-strain genomes for metagenomic binning, comparative biology and taxonomic classification.</title>
        <authorList>
            <person name="Goeker M."/>
        </authorList>
    </citation>
    <scope>NUCLEOTIDE SEQUENCE [LARGE SCALE GENOMIC DNA]</scope>
    <source>
        <strain evidence="10 12">DSM 3764</strain>
    </source>
</reference>
<proteinExistence type="inferred from homology"/>
<evidence type="ECO:0000256" key="3">
    <source>
        <dbReference type="ARBA" id="ARBA00022723"/>
    </source>
</evidence>
<dbReference type="InterPro" id="IPR048328">
    <property type="entry name" value="Dyp_perox_C"/>
</dbReference>
<comment type="cofactor">
    <cofactor evidence="1">
        <name>heme b</name>
        <dbReference type="ChEBI" id="CHEBI:60344"/>
    </cofactor>
</comment>
<feature type="domain" description="Dyp-type peroxidase C-terminal" evidence="8">
    <location>
        <begin position="135"/>
        <end position="295"/>
    </location>
</feature>
<dbReference type="PROSITE" id="PS51404">
    <property type="entry name" value="DYP_PEROXIDASE"/>
    <property type="match status" value="1"/>
</dbReference>
<dbReference type="Pfam" id="PF04261">
    <property type="entry name" value="Dyp_perox_N"/>
    <property type="match status" value="1"/>
</dbReference>
<dbReference type="InterPro" id="IPR048327">
    <property type="entry name" value="Dyp_perox_N"/>
</dbReference>
<dbReference type="Proteomes" id="UP000255108">
    <property type="component" value="Unassembled WGS sequence"/>
</dbReference>
<sequence length="302" mass="33857">MTPQSGILPPANGHALFTLFRRRLGRRADARLKALLASVSDRIIHLQGEDPQASGVIAFGPHVWPELYSSKPALLRDFPSISGAIHPAPASEVDVLLHLRGERYDLLHEFADQLSAEMSEWLDVIETVHGFRYRDARDLTGFVDGTENPVGDERAEVALLADGDWAGGSYIHLQRYVHRMEQWKKLPVRQQEAVIGRTKDTNEELPDEDRPHTAHISRVIIEEDGEELAMLRHSMPYGSPGGDKGLYFISYCKTPVVFEKMLTRMVAPTSDGRVDHMLNFTRAVTGAAFFAPSIEQLKQLQK</sequence>
<name>A0A377SUG7_9NEIS</name>
<accession>A0A377SUG7</accession>
<dbReference type="RefSeq" id="WP_115228422.1">
    <property type="nucleotide sequence ID" value="NZ_CAWOLO010000006.1"/>
</dbReference>
<dbReference type="InterPro" id="IPR006314">
    <property type="entry name" value="Dyp_peroxidase"/>
</dbReference>
<organism evidence="9 11">
    <name type="scientific">Iodobacter fluviatilis</name>
    <dbReference type="NCBI Taxonomy" id="537"/>
    <lineage>
        <taxon>Bacteria</taxon>
        <taxon>Pseudomonadati</taxon>
        <taxon>Pseudomonadota</taxon>
        <taxon>Betaproteobacteria</taxon>
        <taxon>Neisseriales</taxon>
        <taxon>Chitinibacteraceae</taxon>
        <taxon>Iodobacter</taxon>
    </lineage>
</organism>
<evidence type="ECO:0000256" key="1">
    <source>
        <dbReference type="ARBA" id="ARBA00001970"/>
    </source>
</evidence>
<dbReference type="EMBL" id="SMBT01000006">
    <property type="protein sequence ID" value="TCU86232.1"/>
    <property type="molecule type" value="Genomic_DNA"/>
</dbReference>
<dbReference type="InterPro" id="IPR011008">
    <property type="entry name" value="Dimeric_a/b-barrel"/>
</dbReference>
<dbReference type="PANTHER" id="PTHR30521:SF0">
    <property type="entry name" value="DYP-TYPE PEROXIDASE FAMILY PROTEIN"/>
    <property type="match status" value="1"/>
</dbReference>
<evidence type="ECO:0000313" key="9">
    <source>
        <dbReference type="EMBL" id="STR44643.1"/>
    </source>
</evidence>
<comment type="similarity">
    <text evidence="6">Belongs to the DyP-type peroxidase family.</text>
</comment>
<keyword evidence="2 9" id="KW-0575">Peroxidase</keyword>
<feature type="domain" description="Dyp-type peroxidase N-terminal" evidence="7">
    <location>
        <begin position="4"/>
        <end position="132"/>
    </location>
</feature>
<protein>
    <submittedName>
        <fullName evidence="10">Iron-dependent peroxidase</fullName>
    </submittedName>
    <submittedName>
        <fullName evidence="9">Probable deferrochelatase/peroxidase YfeX</fullName>
        <ecNumber evidence="9">1.11.1.-</ecNumber>
    </submittedName>
</protein>
<dbReference type="OrthoDB" id="3251355at2"/>
<dbReference type="GO" id="GO:0046872">
    <property type="term" value="F:metal ion binding"/>
    <property type="evidence" value="ECO:0007669"/>
    <property type="project" value="UniProtKB-KW"/>
</dbReference>
<dbReference type="GO" id="GO:0004601">
    <property type="term" value="F:peroxidase activity"/>
    <property type="evidence" value="ECO:0007669"/>
    <property type="project" value="UniProtKB-KW"/>
</dbReference>
<evidence type="ECO:0000313" key="11">
    <source>
        <dbReference type="Proteomes" id="UP000255108"/>
    </source>
</evidence>
<evidence type="ECO:0000259" key="7">
    <source>
        <dbReference type="Pfam" id="PF04261"/>
    </source>
</evidence>
<evidence type="ECO:0000313" key="10">
    <source>
        <dbReference type="EMBL" id="TCU86232.1"/>
    </source>
</evidence>
<evidence type="ECO:0000256" key="6">
    <source>
        <dbReference type="ARBA" id="ARBA00025737"/>
    </source>
</evidence>
<dbReference type="AlphaFoldDB" id="A0A377SUG7"/>
<dbReference type="Pfam" id="PF20628">
    <property type="entry name" value="Dyp_perox_C"/>
    <property type="match status" value="1"/>
</dbReference>
<dbReference type="EMBL" id="UGHR01000003">
    <property type="protein sequence ID" value="STR44643.1"/>
    <property type="molecule type" value="Genomic_DNA"/>
</dbReference>
<dbReference type="PANTHER" id="PTHR30521">
    <property type="entry name" value="DEFERROCHELATASE/PEROXIDASE"/>
    <property type="match status" value="1"/>
</dbReference>
<dbReference type="SUPFAM" id="SSF54909">
    <property type="entry name" value="Dimeric alpha+beta barrel"/>
    <property type="match status" value="1"/>
</dbReference>
<evidence type="ECO:0000259" key="8">
    <source>
        <dbReference type="Pfam" id="PF20628"/>
    </source>
</evidence>
<dbReference type="GO" id="GO:0020037">
    <property type="term" value="F:heme binding"/>
    <property type="evidence" value="ECO:0007669"/>
    <property type="project" value="InterPro"/>
</dbReference>
<dbReference type="GO" id="GO:0005829">
    <property type="term" value="C:cytosol"/>
    <property type="evidence" value="ECO:0007669"/>
    <property type="project" value="TreeGrafter"/>
</dbReference>
<evidence type="ECO:0000313" key="12">
    <source>
        <dbReference type="Proteomes" id="UP000295794"/>
    </source>
</evidence>
<keyword evidence="12" id="KW-1185">Reference proteome</keyword>
<evidence type="ECO:0000256" key="2">
    <source>
        <dbReference type="ARBA" id="ARBA00022559"/>
    </source>
</evidence>
<reference evidence="9 11" key="1">
    <citation type="submission" date="2018-06" db="EMBL/GenBank/DDBJ databases">
        <authorList>
            <consortium name="Pathogen Informatics"/>
            <person name="Doyle S."/>
        </authorList>
    </citation>
    <scope>NUCLEOTIDE SEQUENCE [LARGE SCALE GENOMIC DNA]</scope>
    <source>
        <strain evidence="9 11">NCTC11159</strain>
    </source>
</reference>
<dbReference type="NCBIfam" id="TIGR01413">
    <property type="entry name" value="Dyp_perox_fam"/>
    <property type="match status" value="1"/>
</dbReference>
<keyword evidence="3" id="KW-0479">Metal-binding</keyword>
<gene>
    <name evidence="9" type="primary">yfeX</name>
    <name evidence="10" type="ORF">EV682_106116</name>
    <name evidence="9" type="ORF">NCTC11159_03182</name>
</gene>
<evidence type="ECO:0000256" key="5">
    <source>
        <dbReference type="ARBA" id="ARBA00023004"/>
    </source>
</evidence>
<dbReference type="EC" id="1.11.1.-" evidence="9"/>
<keyword evidence="4 9" id="KW-0560">Oxidoreductase</keyword>
<keyword evidence="5" id="KW-0408">Iron</keyword>